<dbReference type="Gene3D" id="3.90.550.10">
    <property type="entry name" value="Spore Coat Polysaccharide Biosynthesis Protein SpsA, Chain A"/>
    <property type="match status" value="1"/>
</dbReference>
<protein>
    <submittedName>
        <fullName evidence="5">Nucleotidyltransferase family protein</fullName>
    </submittedName>
</protein>
<dbReference type="SUPFAM" id="SSF53448">
    <property type="entry name" value="Nucleotide-diphospho-sugar transferases"/>
    <property type="match status" value="1"/>
</dbReference>
<accession>A0ABT1W0N3</accession>
<gene>
    <name evidence="5" type="ORF">NFI88_14335</name>
</gene>
<evidence type="ECO:0000259" key="4">
    <source>
        <dbReference type="Pfam" id="PF12804"/>
    </source>
</evidence>
<evidence type="ECO:0000256" key="2">
    <source>
        <dbReference type="ARBA" id="ARBA00022695"/>
    </source>
</evidence>
<dbReference type="EMBL" id="JAMZEJ010000009">
    <property type="protein sequence ID" value="MCQ8242015.1"/>
    <property type="molecule type" value="Genomic_DNA"/>
</dbReference>
<evidence type="ECO:0000256" key="1">
    <source>
        <dbReference type="ARBA" id="ARBA00022679"/>
    </source>
</evidence>
<dbReference type="InterPro" id="IPR050065">
    <property type="entry name" value="GlmU-like"/>
</dbReference>
<keyword evidence="6" id="KW-1185">Reference proteome</keyword>
<keyword evidence="1" id="KW-0808">Transferase</keyword>
<dbReference type="InterPro" id="IPR025877">
    <property type="entry name" value="MobA-like_NTP_Trfase"/>
</dbReference>
<dbReference type="Proteomes" id="UP001524547">
    <property type="component" value="Unassembled WGS sequence"/>
</dbReference>
<reference evidence="5 6" key="1">
    <citation type="submission" date="2022-06" db="EMBL/GenBank/DDBJ databases">
        <title>Rhizosaccharibacter gen. nov. sp. nov. KSS12, endophytic bacteria isolated from sugarcane.</title>
        <authorList>
            <person name="Pitiwittayakul N."/>
        </authorList>
    </citation>
    <scope>NUCLEOTIDE SEQUENCE [LARGE SCALE GENOMIC DNA]</scope>
    <source>
        <strain evidence="5 6">KSS12</strain>
    </source>
</reference>
<dbReference type="InterPro" id="IPR029044">
    <property type="entry name" value="Nucleotide-diphossugar_trans"/>
</dbReference>
<evidence type="ECO:0000313" key="5">
    <source>
        <dbReference type="EMBL" id="MCQ8242015.1"/>
    </source>
</evidence>
<comment type="caution">
    <text evidence="5">The sequence shown here is derived from an EMBL/GenBank/DDBJ whole genome shotgun (WGS) entry which is preliminary data.</text>
</comment>
<keyword evidence="3" id="KW-0460">Magnesium</keyword>
<dbReference type="Pfam" id="PF12804">
    <property type="entry name" value="NTP_transf_3"/>
    <property type="match status" value="1"/>
</dbReference>
<organism evidence="5 6">
    <name type="scientific">Rhizosaccharibacter radicis</name>
    <dbReference type="NCBI Taxonomy" id="2782605"/>
    <lineage>
        <taxon>Bacteria</taxon>
        <taxon>Pseudomonadati</taxon>
        <taxon>Pseudomonadota</taxon>
        <taxon>Alphaproteobacteria</taxon>
        <taxon>Acetobacterales</taxon>
        <taxon>Acetobacteraceae</taxon>
        <taxon>Rhizosaccharibacter</taxon>
    </lineage>
</organism>
<dbReference type="PANTHER" id="PTHR43584:SF8">
    <property type="entry name" value="N-ACETYLMURAMATE ALPHA-1-PHOSPHATE URIDYLYLTRANSFERASE"/>
    <property type="match status" value="1"/>
</dbReference>
<evidence type="ECO:0000313" key="6">
    <source>
        <dbReference type="Proteomes" id="UP001524547"/>
    </source>
</evidence>
<name>A0ABT1W0N3_9PROT</name>
<dbReference type="RefSeq" id="WP_422920928.1">
    <property type="nucleotide sequence ID" value="NZ_JAMZEJ010000009.1"/>
</dbReference>
<evidence type="ECO:0000256" key="3">
    <source>
        <dbReference type="ARBA" id="ARBA00022842"/>
    </source>
</evidence>
<sequence length="243" mass="26209">MVLAAGLGTRMRPLTGDTPKPLLRLAGRTLLDHALDRLGAAGVERVVVNAHWHGDQIRDRLRARTARGPHRPDTVLQPEPELLETGGAVLRALADGLLPADEPFFVVNGDSFWLDGPVPALARLAAAFDPAATDVLLLLSRTSAAVGEVRGDFSLDPEGRLRRHGENEIVPYSYAGLQIVSPRLFDGIGGGGFGMNLLWDEALRADRMRGIVHDGGWFHLSRPADVADAERVLRDPSFGPSDT</sequence>
<keyword evidence="2" id="KW-0548">Nucleotidyltransferase</keyword>
<feature type="domain" description="MobA-like NTP transferase" evidence="4">
    <location>
        <begin position="2"/>
        <end position="137"/>
    </location>
</feature>
<dbReference type="CDD" id="cd06422">
    <property type="entry name" value="NTP_transferase_like_1"/>
    <property type="match status" value="1"/>
</dbReference>
<proteinExistence type="predicted"/>
<dbReference type="PANTHER" id="PTHR43584">
    <property type="entry name" value="NUCLEOTIDYL TRANSFERASE"/>
    <property type="match status" value="1"/>
</dbReference>